<dbReference type="PROSITE" id="PS51186">
    <property type="entry name" value="GNAT"/>
    <property type="match status" value="1"/>
</dbReference>
<proteinExistence type="predicted"/>
<keyword evidence="1" id="KW-0808">Transferase</keyword>
<dbReference type="Proteomes" id="UP001207830">
    <property type="component" value="Unassembled WGS sequence"/>
</dbReference>
<sequence length="305" mass="34298">MEPLILRNYRDADATAVSGLIRQVYGDQYAQPDVYLPHMISQHHSRQRWHSLVAEVDGQILGHATLLRENVGQGAELAVSVVHPDFRGQNIATRLGEQLRVHAQALGCRYLSIKQVTCHPYTQRMAHSLGFHNTGLLPDYVPSPLAPPTRESIVVGFQNIPGYQRPLPDLTWPMQHEAFMLHLSNELGVEEPLPHWRGAPIHVGHGASRHDLVLEKLKPGLLKQLRELPAHWLVSLRLGLSRHFALDVDRLASIGFVFTGLAPGDGHCDGWLALFHRGHSDRALQLHCPLMQRLQDRLQQKPDDV</sequence>
<keyword evidence="5" id="KW-1185">Reference proteome</keyword>
<evidence type="ECO:0000256" key="2">
    <source>
        <dbReference type="ARBA" id="ARBA00023315"/>
    </source>
</evidence>
<dbReference type="Pfam" id="PF00583">
    <property type="entry name" value="Acetyltransf_1"/>
    <property type="match status" value="1"/>
</dbReference>
<dbReference type="PANTHER" id="PTHR43877">
    <property type="entry name" value="AMINOALKYLPHOSPHONATE N-ACETYLTRANSFERASE-RELATED-RELATED"/>
    <property type="match status" value="1"/>
</dbReference>
<organism evidence="4 5">
    <name type="scientific">Pseudomonas monsensis</name>
    <dbReference type="NCBI Taxonomy" id="2745509"/>
    <lineage>
        <taxon>Bacteria</taxon>
        <taxon>Pseudomonadati</taxon>
        <taxon>Pseudomonadota</taxon>
        <taxon>Gammaproteobacteria</taxon>
        <taxon>Pseudomonadales</taxon>
        <taxon>Pseudomonadaceae</taxon>
        <taxon>Pseudomonas</taxon>
    </lineage>
</organism>
<dbReference type="RefSeq" id="WP_128614415.1">
    <property type="nucleotide sequence ID" value="NZ_JANIGP010000008.1"/>
</dbReference>
<reference evidence="4 5" key="1">
    <citation type="submission" date="2022-07" db="EMBL/GenBank/DDBJ databases">
        <title>Characterization of plant growth promoting rhizobacteria (PGPR) for use as bioinoculants in agriculture.</title>
        <authorList>
            <person name="Hassen A.I."/>
            <person name="Pierneef R."/>
        </authorList>
    </citation>
    <scope>NUCLEOTIDE SEQUENCE [LARGE SCALE GENOMIC DNA]</scope>
    <source>
        <strain evidence="4 5">SARCC-3054</strain>
    </source>
</reference>
<dbReference type="InterPro" id="IPR000182">
    <property type="entry name" value="GNAT_dom"/>
</dbReference>
<accession>A0ABT3YV25</accession>
<dbReference type="SUPFAM" id="SSF55729">
    <property type="entry name" value="Acyl-CoA N-acyltransferases (Nat)"/>
    <property type="match status" value="1"/>
</dbReference>
<evidence type="ECO:0000259" key="3">
    <source>
        <dbReference type="PROSITE" id="PS51186"/>
    </source>
</evidence>
<protein>
    <submittedName>
        <fullName evidence="4">GNAT family N-acetyltransferase</fullName>
    </submittedName>
</protein>
<evidence type="ECO:0000256" key="1">
    <source>
        <dbReference type="ARBA" id="ARBA00022679"/>
    </source>
</evidence>
<dbReference type="EMBL" id="JANIGP010000008">
    <property type="protein sequence ID" value="MCY0109346.1"/>
    <property type="molecule type" value="Genomic_DNA"/>
</dbReference>
<comment type="caution">
    <text evidence="4">The sequence shown here is derived from an EMBL/GenBank/DDBJ whole genome shotgun (WGS) entry which is preliminary data.</text>
</comment>
<evidence type="ECO:0000313" key="5">
    <source>
        <dbReference type="Proteomes" id="UP001207830"/>
    </source>
</evidence>
<evidence type="ECO:0000313" key="4">
    <source>
        <dbReference type="EMBL" id="MCY0109346.1"/>
    </source>
</evidence>
<dbReference type="InterPro" id="IPR016181">
    <property type="entry name" value="Acyl_CoA_acyltransferase"/>
</dbReference>
<dbReference type="Gene3D" id="3.40.630.30">
    <property type="match status" value="1"/>
</dbReference>
<name>A0ABT3YV25_9PSED</name>
<dbReference type="CDD" id="cd04301">
    <property type="entry name" value="NAT_SF"/>
    <property type="match status" value="1"/>
</dbReference>
<gene>
    <name evidence="4" type="ORF">NQF78_13555</name>
</gene>
<dbReference type="InterPro" id="IPR050832">
    <property type="entry name" value="Bact_Acetyltransf"/>
</dbReference>
<feature type="domain" description="N-acetyltransferase" evidence="3">
    <location>
        <begin position="4"/>
        <end position="150"/>
    </location>
</feature>
<keyword evidence="2" id="KW-0012">Acyltransferase</keyword>